<dbReference type="GO" id="GO:0051750">
    <property type="term" value="F:delta(3,5)-delta(2,4)-dienoyl-CoA isomerase activity"/>
    <property type="evidence" value="ECO:0007669"/>
    <property type="project" value="TreeGrafter"/>
</dbReference>
<dbReference type="UniPathway" id="UPA00659"/>
<keyword evidence="3" id="KW-0276">Fatty acid metabolism</keyword>
<gene>
    <name evidence="6" type="ORF">GLOTRDRAFT_102948</name>
</gene>
<protein>
    <submittedName>
        <fullName evidence="6">ClpP/crotonase</fullName>
    </submittedName>
</protein>
<dbReference type="AlphaFoldDB" id="S7QPQ2"/>
<dbReference type="KEGG" id="gtr:GLOTRDRAFT_102948"/>
<dbReference type="SUPFAM" id="SSF52096">
    <property type="entry name" value="ClpP/crotonase"/>
    <property type="match status" value="1"/>
</dbReference>
<evidence type="ECO:0000256" key="1">
    <source>
        <dbReference type="ARBA" id="ARBA00005005"/>
    </source>
</evidence>
<dbReference type="OrthoDB" id="14970at2759"/>
<dbReference type="FunFam" id="1.10.12.10:FF:000004">
    <property type="entry name" value="Delta3,5-delta2,4-dienoyl-CoA isomerase"/>
    <property type="match status" value="1"/>
</dbReference>
<dbReference type="InterPro" id="IPR029045">
    <property type="entry name" value="ClpP/crotonase-like_dom_sf"/>
</dbReference>
<dbReference type="Pfam" id="PF00378">
    <property type="entry name" value="ECH_1"/>
    <property type="match status" value="1"/>
</dbReference>
<name>S7QPQ2_GLOTA</name>
<dbReference type="STRING" id="670483.S7QPQ2"/>
<dbReference type="RefSeq" id="XP_007861554.1">
    <property type="nucleotide sequence ID" value="XM_007863363.1"/>
</dbReference>
<dbReference type="eggNOG" id="KOG1681">
    <property type="taxonomic scope" value="Eukaryota"/>
</dbReference>
<comment type="similarity">
    <text evidence="2">Belongs to the enoyl-CoA hydratase/isomerase family.</text>
</comment>
<accession>S7QPQ2</accession>
<reference evidence="6 7" key="1">
    <citation type="journal article" date="2012" name="Science">
        <title>The Paleozoic origin of enzymatic lignin decomposition reconstructed from 31 fungal genomes.</title>
        <authorList>
            <person name="Floudas D."/>
            <person name="Binder M."/>
            <person name="Riley R."/>
            <person name="Barry K."/>
            <person name="Blanchette R.A."/>
            <person name="Henrissat B."/>
            <person name="Martinez A.T."/>
            <person name="Otillar R."/>
            <person name="Spatafora J.W."/>
            <person name="Yadav J.S."/>
            <person name="Aerts A."/>
            <person name="Benoit I."/>
            <person name="Boyd A."/>
            <person name="Carlson A."/>
            <person name="Copeland A."/>
            <person name="Coutinho P.M."/>
            <person name="de Vries R.P."/>
            <person name="Ferreira P."/>
            <person name="Findley K."/>
            <person name="Foster B."/>
            <person name="Gaskell J."/>
            <person name="Glotzer D."/>
            <person name="Gorecki P."/>
            <person name="Heitman J."/>
            <person name="Hesse C."/>
            <person name="Hori C."/>
            <person name="Igarashi K."/>
            <person name="Jurgens J.A."/>
            <person name="Kallen N."/>
            <person name="Kersten P."/>
            <person name="Kohler A."/>
            <person name="Kuees U."/>
            <person name="Kumar T.K.A."/>
            <person name="Kuo A."/>
            <person name="LaButti K."/>
            <person name="Larrondo L.F."/>
            <person name="Lindquist E."/>
            <person name="Ling A."/>
            <person name="Lombard V."/>
            <person name="Lucas S."/>
            <person name="Lundell T."/>
            <person name="Martin R."/>
            <person name="McLaughlin D.J."/>
            <person name="Morgenstern I."/>
            <person name="Morin E."/>
            <person name="Murat C."/>
            <person name="Nagy L.G."/>
            <person name="Nolan M."/>
            <person name="Ohm R.A."/>
            <person name="Patyshakuliyeva A."/>
            <person name="Rokas A."/>
            <person name="Ruiz-Duenas F.J."/>
            <person name="Sabat G."/>
            <person name="Salamov A."/>
            <person name="Samejima M."/>
            <person name="Schmutz J."/>
            <person name="Slot J.C."/>
            <person name="St John F."/>
            <person name="Stenlid J."/>
            <person name="Sun H."/>
            <person name="Sun S."/>
            <person name="Syed K."/>
            <person name="Tsang A."/>
            <person name="Wiebenga A."/>
            <person name="Young D."/>
            <person name="Pisabarro A."/>
            <person name="Eastwood D.C."/>
            <person name="Martin F."/>
            <person name="Cullen D."/>
            <person name="Grigoriev I.V."/>
            <person name="Hibbett D.S."/>
        </authorList>
    </citation>
    <scope>NUCLEOTIDE SEQUENCE [LARGE SCALE GENOMIC DNA]</scope>
    <source>
        <strain evidence="6 7">ATCC 11539</strain>
    </source>
</reference>
<dbReference type="Gene3D" id="3.90.226.10">
    <property type="entry name" value="2-enoyl-CoA Hydratase, Chain A, domain 1"/>
    <property type="match status" value="1"/>
</dbReference>
<evidence type="ECO:0000313" key="7">
    <source>
        <dbReference type="Proteomes" id="UP000030669"/>
    </source>
</evidence>
<dbReference type="Proteomes" id="UP000030669">
    <property type="component" value="Unassembled WGS sequence"/>
</dbReference>
<dbReference type="OMA" id="QYVAHVE"/>
<organism evidence="6 7">
    <name type="scientific">Gloeophyllum trabeum (strain ATCC 11539 / FP-39264 / Madison 617)</name>
    <name type="common">Brown rot fungus</name>
    <dbReference type="NCBI Taxonomy" id="670483"/>
    <lineage>
        <taxon>Eukaryota</taxon>
        <taxon>Fungi</taxon>
        <taxon>Dikarya</taxon>
        <taxon>Basidiomycota</taxon>
        <taxon>Agaricomycotina</taxon>
        <taxon>Agaricomycetes</taxon>
        <taxon>Gloeophyllales</taxon>
        <taxon>Gloeophyllaceae</taxon>
        <taxon>Gloeophyllum</taxon>
    </lineage>
</organism>
<dbReference type="EMBL" id="KB469296">
    <property type="protein sequence ID" value="EPQ61372.1"/>
    <property type="molecule type" value="Genomic_DNA"/>
</dbReference>
<evidence type="ECO:0000313" key="6">
    <source>
        <dbReference type="EMBL" id="EPQ61372.1"/>
    </source>
</evidence>
<dbReference type="PANTHER" id="PTHR43149:SF1">
    <property type="entry name" value="DELTA(3,5)-DELTA(2,4)-DIENOYL-COA ISOMERASE, MITOCHONDRIAL"/>
    <property type="match status" value="1"/>
</dbReference>
<dbReference type="GO" id="GO:0005739">
    <property type="term" value="C:mitochondrion"/>
    <property type="evidence" value="ECO:0007669"/>
    <property type="project" value="TreeGrafter"/>
</dbReference>
<dbReference type="InterPro" id="IPR014748">
    <property type="entry name" value="Enoyl-CoA_hydra_C"/>
</dbReference>
<dbReference type="CDD" id="cd06558">
    <property type="entry name" value="crotonase-like"/>
    <property type="match status" value="1"/>
</dbReference>
<evidence type="ECO:0000256" key="4">
    <source>
        <dbReference type="ARBA" id="ARBA00023098"/>
    </source>
</evidence>
<keyword evidence="7" id="KW-1185">Reference proteome</keyword>
<evidence type="ECO:0000256" key="3">
    <source>
        <dbReference type="ARBA" id="ARBA00022832"/>
    </source>
</evidence>
<dbReference type="GeneID" id="19298531"/>
<evidence type="ECO:0000256" key="2">
    <source>
        <dbReference type="ARBA" id="ARBA00005254"/>
    </source>
</evidence>
<dbReference type="InterPro" id="IPR001753">
    <property type="entry name" value="Enoyl-CoA_hydra/iso"/>
</dbReference>
<dbReference type="HOGENOM" id="CLU_009834_7_0_1"/>
<dbReference type="InterPro" id="IPR045002">
    <property type="entry name" value="Ech1-like"/>
</dbReference>
<keyword evidence="5" id="KW-0413">Isomerase</keyword>
<keyword evidence="4" id="KW-0443">Lipid metabolism</keyword>
<dbReference type="GO" id="GO:0006635">
    <property type="term" value="P:fatty acid beta-oxidation"/>
    <property type="evidence" value="ECO:0007669"/>
    <property type="project" value="UniProtKB-UniPathway"/>
</dbReference>
<comment type="pathway">
    <text evidence="1">Lipid metabolism; fatty acid beta-oxidation.</text>
</comment>
<dbReference type="Gene3D" id="1.10.12.10">
    <property type="entry name" value="Lyase 2-enoyl-coa Hydratase, Chain A, domain 2"/>
    <property type="match status" value="1"/>
</dbReference>
<proteinExistence type="inferred from homology"/>
<evidence type="ECO:0000256" key="5">
    <source>
        <dbReference type="ARBA" id="ARBA00023235"/>
    </source>
</evidence>
<dbReference type="PANTHER" id="PTHR43149">
    <property type="entry name" value="ENOYL-COA HYDRATASE"/>
    <property type="match status" value="1"/>
</dbReference>
<sequence length="274" mass="29461">MSIVDGKYIKASFAAPYVAHVELSRMWTEYGEIFDKISRNPDVIVVVLSSSLPKLFTAGLDMNALDAFARFETEPARRALQLRSFILAFQNAISATERCPYPVIAAVHGGCIGLGIDIISACDIRYGSSDSSYSIKEVDVGLAADIGTLARIGKITGNHSLSVELALTARTFSAPEALALGLLSRVVDGGRDAVIRAAIDLAQEIAGKSPVAVVGTKRLMLHARDNTVQDNLEYTATWNGVMVQAPDMRDTMVGMKSKTKPQYAPLVTKRGAKL</sequence>